<dbReference type="EMBL" id="JASDAP010000016">
    <property type="protein sequence ID" value="KAK1889810.1"/>
    <property type="molecule type" value="Genomic_DNA"/>
</dbReference>
<feature type="non-terminal residue" evidence="1">
    <location>
        <position position="82"/>
    </location>
</feature>
<sequence>MTGSHSVFRTVRVVDMESLMSAVAPRSPAPAKKLSEVDFRSGATLEQLSAQVSELVVLEQGEFGDQTALEVHTAKDFIFNML</sequence>
<protein>
    <submittedName>
        <fullName evidence="1">Protein MB21D2</fullName>
    </submittedName>
</protein>
<proteinExistence type="predicted"/>
<accession>A0AAD9BT72</accession>
<gene>
    <name evidence="1" type="ORF">KUDE01_014485</name>
</gene>
<dbReference type="AlphaFoldDB" id="A0AAD9BT72"/>
<evidence type="ECO:0000313" key="1">
    <source>
        <dbReference type="EMBL" id="KAK1889810.1"/>
    </source>
</evidence>
<comment type="caution">
    <text evidence="1">The sequence shown here is derived from an EMBL/GenBank/DDBJ whole genome shotgun (WGS) entry which is preliminary data.</text>
</comment>
<organism evidence="1 2">
    <name type="scientific">Dissostichus eleginoides</name>
    <name type="common">Patagonian toothfish</name>
    <name type="synonym">Dissostichus amissus</name>
    <dbReference type="NCBI Taxonomy" id="100907"/>
    <lineage>
        <taxon>Eukaryota</taxon>
        <taxon>Metazoa</taxon>
        <taxon>Chordata</taxon>
        <taxon>Craniata</taxon>
        <taxon>Vertebrata</taxon>
        <taxon>Euteleostomi</taxon>
        <taxon>Actinopterygii</taxon>
        <taxon>Neopterygii</taxon>
        <taxon>Teleostei</taxon>
        <taxon>Neoteleostei</taxon>
        <taxon>Acanthomorphata</taxon>
        <taxon>Eupercaria</taxon>
        <taxon>Perciformes</taxon>
        <taxon>Notothenioidei</taxon>
        <taxon>Nototheniidae</taxon>
        <taxon>Dissostichus</taxon>
    </lineage>
</organism>
<dbReference type="Proteomes" id="UP001228049">
    <property type="component" value="Unassembled WGS sequence"/>
</dbReference>
<evidence type="ECO:0000313" key="2">
    <source>
        <dbReference type="Proteomes" id="UP001228049"/>
    </source>
</evidence>
<keyword evidence="2" id="KW-1185">Reference proteome</keyword>
<reference evidence="1" key="1">
    <citation type="submission" date="2023-04" db="EMBL/GenBank/DDBJ databases">
        <title>Chromosome-level genome of Chaenocephalus aceratus.</title>
        <authorList>
            <person name="Park H."/>
        </authorList>
    </citation>
    <scope>NUCLEOTIDE SEQUENCE</scope>
    <source>
        <strain evidence="1">DE</strain>
        <tissue evidence="1">Muscle</tissue>
    </source>
</reference>
<name>A0AAD9BT72_DISEL</name>